<dbReference type="EMBL" id="GL698535">
    <property type="protein sequence ID" value="EFY86959.1"/>
    <property type="molecule type" value="Genomic_DNA"/>
</dbReference>
<keyword evidence="3" id="KW-0812">Transmembrane</keyword>
<dbReference type="PANTHER" id="PTHR20772">
    <property type="entry name" value="PROTEIN FMP42"/>
    <property type="match status" value="1"/>
</dbReference>
<evidence type="ECO:0000256" key="3">
    <source>
        <dbReference type="SAM" id="Phobius"/>
    </source>
</evidence>
<dbReference type="Gene3D" id="1.20.1250.20">
    <property type="entry name" value="MFS general substrate transporter like domains"/>
    <property type="match status" value="1"/>
</dbReference>
<feature type="transmembrane region" description="Helical" evidence="3">
    <location>
        <begin position="245"/>
        <end position="263"/>
    </location>
</feature>
<feature type="transmembrane region" description="Helical" evidence="3">
    <location>
        <begin position="403"/>
        <end position="424"/>
    </location>
</feature>
<dbReference type="AlphaFoldDB" id="E9EAS5"/>
<proteinExistence type="predicted"/>
<feature type="transmembrane region" description="Helical" evidence="3">
    <location>
        <begin position="363"/>
        <end position="383"/>
    </location>
</feature>
<feature type="transmembrane region" description="Helical" evidence="3">
    <location>
        <begin position="151"/>
        <end position="173"/>
    </location>
</feature>
<dbReference type="GO" id="GO:0022857">
    <property type="term" value="F:transmembrane transporter activity"/>
    <property type="evidence" value="ECO:0007669"/>
    <property type="project" value="InterPro"/>
</dbReference>
<dbReference type="OMA" id="RMSFDAF"/>
<dbReference type="OrthoDB" id="330047at2759"/>
<feature type="transmembrane region" description="Helical" evidence="3">
    <location>
        <begin position="429"/>
        <end position="447"/>
    </location>
</feature>
<gene>
    <name evidence="4" type="ORF">MAC_06973</name>
</gene>
<feature type="transmembrane region" description="Helical" evidence="3">
    <location>
        <begin position="453"/>
        <end position="473"/>
    </location>
</feature>
<dbReference type="InterPro" id="IPR052599">
    <property type="entry name" value="SLC43A_AATransporter"/>
</dbReference>
<dbReference type="InterPro" id="IPR036259">
    <property type="entry name" value="MFS_trans_sf"/>
</dbReference>
<dbReference type="Pfam" id="PF07690">
    <property type="entry name" value="MFS_1"/>
    <property type="match status" value="1"/>
</dbReference>
<dbReference type="Proteomes" id="UP000002499">
    <property type="component" value="Unassembled WGS sequence"/>
</dbReference>
<dbReference type="GO" id="GO:0000329">
    <property type="term" value="C:fungal-type vacuole membrane"/>
    <property type="evidence" value="ECO:0007669"/>
    <property type="project" value="TreeGrafter"/>
</dbReference>
<dbReference type="InterPro" id="IPR011701">
    <property type="entry name" value="MFS"/>
</dbReference>
<feature type="transmembrane region" description="Helical" evidence="3">
    <location>
        <begin position="179"/>
        <end position="198"/>
    </location>
</feature>
<feature type="transmembrane region" description="Helical" evidence="3">
    <location>
        <begin position="520"/>
        <end position="542"/>
    </location>
</feature>
<dbReference type="PANTHER" id="PTHR20772:SF4">
    <property type="entry name" value="HYPOTHETICAL AMINO ACID TRANSPORTER (EUROFUNG)"/>
    <property type="match status" value="1"/>
</dbReference>
<evidence type="ECO:0000256" key="2">
    <source>
        <dbReference type="SAM" id="MobiDB-lite"/>
    </source>
</evidence>
<feature type="transmembrane region" description="Helical" evidence="3">
    <location>
        <begin position="480"/>
        <end position="500"/>
    </location>
</feature>
<evidence type="ECO:0000256" key="1">
    <source>
        <dbReference type="ARBA" id="ARBA00004141"/>
    </source>
</evidence>
<dbReference type="InParanoid" id="E9EAS5"/>
<name>E9EAS5_METAQ</name>
<dbReference type="FunCoup" id="E9EAS5">
    <property type="interactions" value="47"/>
</dbReference>
<dbReference type="SUPFAM" id="SSF103473">
    <property type="entry name" value="MFS general substrate transporter"/>
    <property type="match status" value="1"/>
</dbReference>
<keyword evidence="3" id="KW-1133">Transmembrane helix</keyword>
<keyword evidence="3" id="KW-0472">Membrane</keyword>
<keyword evidence="5" id="KW-1185">Reference proteome</keyword>
<dbReference type="eggNOG" id="ENOG502QRYG">
    <property type="taxonomic scope" value="Eukaryota"/>
</dbReference>
<accession>E9EAS5</accession>
<evidence type="ECO:0008006" key="6">
    <source>
        <dbReference type="Google" id="ProtNLM"/>
    </source>
</evidence>
<reference evidence="4 5" key="1">
    <citation type="journal article" date="2011" name="PLoS Genet.">
        <title>Genome sequencing and comparative transcriptomics of the model entomopathogenic fungi Metarhizium anisopliae and M. acridum.</title>
        <authorList>
            <person name="Gao Q."/>
            <person name="Jin K."/>
            <person name="Ying S.H."/>
            <person name="Zhang Y."/>
            <person name="Xiao G."/>
            <person name="Shang Y."/>
            <person name="Duan Z."/>
            <person name="Hu X."/>
            <person name="Xie X.Q."/>
            <person name="Zhou G."/>
            <person name="Peng G."/>
            <person name="Luo Z."/>
            <person name="Huang W."/>
            <person name="Wang B."/>
            <person name="Fang W."/>
            <person name="Wang S."/>
            <person name="Zhong Y."/>
            <person name="Ma L.J."/>
            <person name="St Leger R.J."/>
            <person name="Zhao G.P."/>
            <person name="Pei Y."/>
            <person name="Feng M.G."/>
            <person name="Xia Y."/>
            <person name="Wang C."/>
        </authorList>
    </citation>
    <scope>NUCLEOTIDE SEQUENCE [LARGE SCALE GENOMIC DNA]</scope>
    <source>
        <strain evidence="4 5">CQMa 102</strain>
    </source>
</reference>
<feature type="transmembrane region" description="Helical" evidence="3">
    <location>
        <begin position="124"/>
        <end position="144"/>
    </location>
</feature>
<dbReference type="HOGENOM" id="CLU_014401_1_1_1"/>
<feature type="transmembrane region" description="Helical" evidence="3">
    <location>
        <begin position="67"/>
        <end position="87"/>
    </location>
</feature>
<protein>
    <recommendedName>
        <fullName evidence="6">MFS transporter</fullName>
    </recommendedName>
</protein>
<sequence>MSLAQHLAPEDGFDAPDCQQSDEALVNPRCWRRMSFDAFAPAEPPVEAKPPRSAAYKTSTLRRVAQVGLGVTFCFLASGIVFGFAALKPVLIARGVYHELCTKSNKSSPQRHHTCPEQDLRINLLFITASITTNVSSLFAGYVLDTYGRRICTTFAATFLALGALFFISHRYIRFIDPFIFSNFFLSLGGTFLFLPTFQLSNAFPKHSGVIVALVTCSFDASSAVFLVYQAIWKATNATFTPEKFFTVYLSVPAAILLAEWTIMPKQRYHTMPELEKKLEHANDCTRDVHVSDDEVPDGLTLSRIRSQRADKRRAKIGQIEKVTGDAEERHDRIERRTSLQIHDEAWGILHGLSVKDQMRTPWFILLLLITAFQMLRMNYFIATVTSQYTYMLGPQDADRITALFNAALPIGGIAATPAIAVILNTLSVAGLLVLLTVYVASIGVLNCISEPWAAIATVLLFVTFRPFYYSVISHIAANVFGYATFGRIYGTIICLSGVINFTQPLIDTFTNNMFNGDPVPMNIAMAAAGTALAVVFTAFVIHQTRDIQRPANPEFSINFTRNRVARTESVANQLRNADNALNNSATIYPRQVHIPASDFNANNAFTSVFAASAIIGPILLAKTVVSCETWAHIFKAYGMSLAQFRTP</sequence>
<evidence type="ECO:0000313" key="4">
    <source>
        <dbReference type="EMBL" id="EFY86959.1"/>
    </source>
</evidence>
<evidence type="ECO:0000313" key="5">
    <source>
        <dbReference type="Proteomes" id="UP000002499"/>
    </source>
</evidence>
<feature type="region of interest" description="Disordered" evidence="2">
    <location>
        <begin position="1"/>
        <end position="20"/>
    </location>
</feature>
<organism evidence="5">
    <name type="scientific">Metarhizium acridum (strain CQMa 102)</name>
    <dbReference type="NCBI Taxonomy" id="655827"/>
    <lineage>
        <taxon>Eukaryota</taxon>
        <taxon>Fungi</taxon>
        <taxon>Dikarya</taxon>
        <taxon>Ascomycota</taxon>
        <taxon>Pezizomycotina</taxon>
        <taxon>Sordariomycetes</taxon>
        <taxon>Hypocreomycetidae</taxon>
        <taxon>Hypocreales</taxon>
        <taxon>Clavicipitaceae</taxon>
        <taxon>Metarhizium</taxon>
    </lineage>
</organism>
<feature type="transmembrane region" description="Helical" evidence="3">
    <location>
        <begin position="210"/>
        <end position="233"/>
    </location>
</feature>
<comment type="subcellular location">
    <subcellularLocation>
        <location evidence="1">Membrane</location>
        <topology evidence="1">Multi-pass membrane protein</topology>
    </subcellularLocation>
</comment>